<organism evidence="1 2">
    <name type="scientific">Sorangium cellulosum</name>
    <name type="common">Polyangium cellulosum</name>
    <dbReference type="NCBI Taxonomy" id="56"/>
    <lineage>
        <taxon>Bacteria</taxon>
        <taxon>Pseudomonadati</taxon>
        <taxon>Myxococcota</taxon>
        <taxon>Polyangia</taxon>
        <taxon>Polyangiales</taxon>
        <taxon>Polyangiaceae</taxon>
        <taxon>Sorangium</taxon>
    </lineage>
</organism>
<dbReference type="EMBL" id="JEMB01001878">
    <property type="protein sequence ID" value="KYF84642.1"/>
    <property type="molecule type" value="Genomic_DNA"/>
</dbReference>
<proteinExistence type="predicted"/>
<dbReference type="AlphaFoldDB" id="A0A150RWM6"/>
<comment type="caution">
    <text evidence="1">The sequence shown here is derived from an EMBL/GenBank/DDBJ whole genome shotgun (WGS) entry which is preliminary data.</text>
</comment>
<evidence type="ECO:0000313" key="2">
    <source>
        <dbReference type="Proteomes" id="UP000075635"/>
    </source>
</evidence>
<evidence type="ECO:0000313" key="1">
    <source>
        <dbReference type="EMBL" id="KYF84642.1"/>
    </source>
</evidence>
<accession>A0A150RWM6</accession>
<protein>
    <submittedName>
        <fullName evidence="1">Uncharacterized protein</fullName>
    </submittedName>
</protein>
<reference evidence="1 2" key="1">
    <citation type="submission" date="2014-02" db="EMBL/GenBank/DDBJ databases">
        <title>The small core and large imbalanced accessory genome model reveals a collaborative survival strategy of Sorangium cellulosum strains in nature.</title>
        <authorList>
            <person name="Han K."/>
            <person name="Peng R."/>
            <person name="Blom J."/>
            <person name="Li Y.-Z."/>
        </authorList>
    </citation>
    <scope>NUCLEOTIDE SEQUENCE [LARGE SCALE GENOMIC DNA]</scope>
    <source>
        <strain evidence="1 2">So0011-07</strain>
    </source>
</reference>
<name>A0A150RWM6_SORCE</name>
<gene>
    <name evidence="1" type="ORF">BE17_38630</name>
</gene>
<sequence>MLKIYAAGAVLVVDVSPSASTMVTSFWDLDVNPREFRSLPASVHFFERSTPAMETLERTGW</sequence>
<dbReference type="Proteomes" id="UP000075635">
    <property type="component" value="Unassembled WGS sequence"/>
</dbReference>